<evidence type="ECO:0000313" key="6">
    <source>
        <dbReference type="Proteomes" id="UP000198967"/>
    </source>
</evidence>
<gene>
    <name evidence="5" type="ORF">SAMN05216377_104362</name>
</gene>
<evidence type="ECO:0000256" key="3">
    <source>
        <dbReference type="ARBA" id="ARBA00023163"/>
    </source>
</evidence>
<dbReference type="GO" id="GO:0003677">
    <property type="term" value="F:DNA binding"/>
    <property type="evidence" value="ECO:0007669"/>
    <property type="project" value="UniProtKB-KW"/>
</dbReference>
<name>A0A1G7KJD9_PSEOR</name>
<accession>A0A1G7KJD9</accession>
<dbReference type="PANTHER" id="PTHR47506:SF1">
    <property type="entry name" value="HTH-TYPE TRANSCRIPTIONAL REGULATOR YJDC"/>
    <property type="match status" value="1"/>
</dbReference>
<dbReference type="InterPro" id="IPR009057">
    <property type="entry name" value="Homeodomain-like_sf"/>
</dbReference>
<evidence type="ECO:0000313" key="5">
    <source>
        <dbReference type="EMBL" id="SDF37255.1"/>
    </source>
</evidence>
<keyword evidence="1" id="KW-0805">Transcription regulation</keyword>
<protein>
    <submittedName>
        <fullName evidence="5">Transcriptional regulator, TetR family</fullName>
    </submittedName>
</protein>
<keyword evidence="3" id="KW-0804">Transcription</keyword>
<organism evidence="5 6">
    <name type="scientific">Pseudonocardia oroxyli</name>
    <dbReference type="NCBI Taxonomy" id="366584"/>
    <lineage>
        <taxon>Bacteria</taxon>
        <taxon>Bacillati</taxon>
        <taxon>Actinomycetota</taxon>
        <taxon>Actinomycetes</taxon>
        <taxon>Pseudonocardiales</taxon>
        <taxon>Pseudonocardiaceae</taxon>
        <taxon>Pseudonocardia</taxon>
    </lineage>
</organism>
<evidence type="ECO:0000256" key="1">
    <source>
        <dbReference type="ARBA" id="ARBA00023015"/>
    </source>
</evidence>
<keyword evidence="2" id="KW-0238">DNA-binding</keyword>
<dbReference type="Gene3D" id="1.10.357.10">
    <property type="entry name" value="Tetracycline Repressor, domain 2"/>
    <property type="match status" value="1"/>
</dbReference>
<sequence>MARVVPVTWAPAAARARTVSAPSPDDAPVTIARAGQVVACQHVVGGTGGGEGRGDHTFAHFGYRKSSMDEVARAAGISRPGLYLLFSSKRELFREAALWALDRDLGAAERALAGDPPQIVEAFDHWAGRYIGRGRDLTAVVGDHPELLGAAADAASARFAALLTAALGDPDRAQTLISVSVGLKHQVETRADYRARLTVAVRLLRGRG</sequence>
<dbReference type="Pfam" id="PF00440">
    <property type="entry name" value="TetR_N"/>
    <property type="match status" value="1"/>
</dbReference>
<dbReference type="InterPro" id="IPR001647">
    <property type="entry name" value="HTH_TetR"/>
</dbReference>
<dbReference type="SUPFAM" id="SSF46689">
    <property type="entry name" value="Homeodomain-like"/>
    <property type="match status" value="1"/>
</dbReference>
<evidence type="ECO:0000259" key="4">
    <source>
        <dbReference type="Pfam" id="PF00440"/>
    </source>
</evidence>
<dbReference type="Proteomes" id="UP000198967">
    <property type="component" value="Unassembled WGS sequence"/>
</dbReference>
<dbReference type="STRING" id="366584.SAMN05216377_104362"/>
<reference evidence="5 6" key="1">
    <citation type="submission" date="2016-10" db="EMBL/GenBank/DDBJ databases">
        <authorList>
            <person name="de Groot N.N."/>
        </authorList>
    </citation>
    <scope>NUCLEOTIDE SEQUENCE [LARGE SCALE GENOMIC DNA]</scope>
    <source>
        <strain evidence="5 6">CGMCC 4.3143</strain>
    </source>
</reference>
<dbReference type="EMBL" id="FNBE01000004">
    <property type="protein sequence ID" value="SDF37255.1"/>
    <property type="molecule type" value="Genomic_DNA"/>
</dbReference>
<feature type="domain" description="HTH tetR-type" evidence="4">
    <location>
        <begin position="57"/>
        <end position="96"/>
    </location>
</feature>
<dbReference type="PANTHER" id="PTHR47506">
    <property type="entry name" value="TRANSCRIPTIONAL REGULATORY PROTEIN"/>
    <property type="match status" value="1"/>
</dbReference>
<evidence type="ECO:0000256" key="2">
    <source>
        <dbReference type="ARBA" id="ARBA00023125"/>
    </source>
</evidence>
<proteinExistence type="predicted"/>
<keyword evidence="6" id="KW-1185">Reference proteome</keyword>
<dbReference type="AlphaFoldDB" id="A0A1G7KJD9"/>